<dbReference type="InterPro" id="IPR014729">
    <property type="entry name" value="Rossmann-like_a/b/a_fold"/>
</dbReference>
<evidence type="ECO:0000313" key="11">
    <source>
        <dbReference type="EMBL" id="MBC8575394.1"/>
    </source>
</evidence>
<comment type="caution">
    <text evidence="11">The sequence shown here is derived from an EMBL/GenBank/DDBJ whole genome shotgun (WGS) entry which is preliminary data.</text>
</comment>
<evidence type="ECO:0000256" key="4">
    <source>
        <dbReference type="ARBA" id="ARBA00022679"/>
    </source>
</evidence>
<dbReference type="Gene3D" id="3.30.2130.30">
    <property type="match status" value="1"/>
</dbReference>
<comment type="catalytic activity">
    <reaction evidence="9">
        <text>[ThiI sulfur-carrier protein]-S-sulfanyl-L-cysteine + a uridine in tRNA + 2 reduced [2Fe-2S]-[ferredoxin] + ATP + H(+) = [ThiI sulfur-carrier protein]-L-cysteine + a 4-thiouridine in tRNA + 2 oxidized [2Fe-2S]-[ferredoxin] + AMP + diphosphate</text>
        <dbReference type="Rhea" id="RHEA:24176"/>
        <dbReference type="Rhea" id="RHEA-COMP:10000"/>
        <dbReference type="Rhea" id="RHEA-COMP:10001"/>
        <dbReference type="Rhea" id="RHEA-COMP:13337"/>
        <dbReference type="Rhea" id="RHEA-COMP:13338"/>
        <dbReference type="Rhea" id="RHEA-COMP:13339"/>
        <dbReference type="Rhea" id="RHEA-COMP:13340"/>
        <dbReference type="ChEBI" id="CHEBI:15378"/>
        <dbReference type="ChEBI" id="CHEBI:29950"/>
        <dbReference type="ChEBI" id="CHEBI:30616"/>
        <dbReference type="ChEBI" id="CHEBI:33019"/>
        <dbReference type="ChEBI" id="CHEBI:33737"/>
        <dbReference type="ChEBI" id="CHEBI:33738"/>
        <dbReference type="ChEBI" id="CHEBI:61963"/>
        <dbReference type="ChEBI" id="CHEBI:65315"/>
        <dbReference type="ChEBI" id="CHEBI:136798"/>
        <dbReference type="ChEBI" id="CHEBI:456215"/>
        <dbReference type="EC" id="2.8.1.4"/>
    </reaction>
</comment>
<comment type="similarity">
    <text evidence="9">Belongs to the ThiI family.</text>
</comment>
<name>A0ABR7NG64_9FIRM</name>
<evidence type="ECO:0000256" key="2">
    <source>
        <dbReference type="ARBA" id="ARBA00022490"/>
    </source>
</evidence>
<feature type="binding site" evidence="9">
    <location>
        <begin position="183"/>
        <end position="184"/>
    </location>
    <ligand>
        <name>ATP</name>
        <dbReference type="ChEBI" id="CHEBI:30616"/>
    </ligand>
</feature>
<dbReference type="Pfam" id="PF22025">
    <property type="entry name" value="ThiI_fer"/>
    <property type="match status" value="1"/>
</dbReference>
<proteinExistence type="inferred from homology"/>
<dbReference type="RefSeq" id="WP_262399032.1">
    <property type="nucleotide sequence ID" value="NZ_JACRTB010000003.1"/>
</dbReference>
<gene>
    <name evidence="9 11" type="primary">thiI</name>
    <name evidence="11" type="ORF">H8717_03065</name>
</gene>
<dbReference type="EMBL" id="JACRTB010000003">
    <property type="protein sequence ID" value="MBC8575394.1"/>
    <property type="molecule type" value="Genomic_DNA"/>
</dbReference>
<comment type="subcellular location">
    <subcellularLocation>
        <location evidence="1 9">Cytoplasm</location>
    </subcellularLocation>
</comment>
<dbReference type="EC" id="2.8.1.4" evidence="9"/>
<evidence type="ECO:0000256" key="8">
    <source>
        <dbReference type="ARBA" id="ARBA00022977"/>
    </source>
</evidence>
<comment type="catalytic activity">
    <reaction evidence="9">
        <text>[ThiS sulfur-carrier protein]-C-terminal Gly-Gly-AMP + S-sulfanyl-L-cysteinyl-[cysteine desulfurase] + AH2 = [ThiS sulfur-carrier protein]-C-terminal-Gly-aminoethanethioate + L-cysteinyl-[cysteine desulfurase] + A + AMP + 2 H(+)</text>
        <dbReference type="Rhea" id="RHEA:43340"/>
        <dbReference type="Rhea" id="RHEA-COMP:12157"/>
        <dbReference type="Rhea" id="RHEA-COMP:12158"/>
        <dbReference type="Rhea" id="RHEA-COMP:12910"/>
        <dbReference type="Rhea" id="RHEA-COMP:19908"/>
        <dbReference type="ChEBI" id="CHEBI:13193"/>
        <dbReference type="ChEBI" id="CHEBI:15378"/>
        <dbReference type="ChEBI" id="CHEBI:17499"/>
        <dbReference type="ChEBI" id="CHEBI:29950"/>
        <dbReference type="ChEBI" id="CHEBI:61963"/>
        <dbReference type="ChEBI" id="CHEBI:90618"/>
        <dbReference type="ChEBI" id="CHEBI:232372"/>
        <dbReference type="ChEBI" id="CHEBI:456215"/>
    </reaction>
</comment>
<comment type="function">
    <text evidence="9">Catalyzes the ATP-dependent transfer of a sulfur to tRNA to produce 4-thiouridine in position 8 of tRNAs, which functions as a near-UV photosensor. Also catalyzes the transfer of sulfur to the sulfur carrier protein ThiS, forming ThiS-thiocarboxylate. This is a step in the synthesis of thiazole, in the thiamine biosynthesis pathway. The sulfur is donated as persulfide by IscS.</text>
</comment>
<accession>A0ABR7NG64</accession>
<protein>
    <recommendedName>
        <fullName evidence="9">Probable tRNA sulfurtransferase</fullName>
        <ecNumber evidence="9">2.8.1.4</ecNumber>
    </recommendedName>
    <alternativeName>
        <fullName evidence="9">Sulfur carrier protein ThiS sulfurtransferase</fullName>
    </alternativeName>
    <alternativeName>
        <fullName evidence="9">Thiamine biosynthesis protein ThiI</fullName>
    </alternativeName>
    <alternativeName>
        <fullName evidence="9">tRNA 4-thiouridine synthase</fullName>
    </alternativeName>
</protein>
<keyword evidence="5 9" id="KW-0547">Nucleotide-binding</keyword>
<keyword evidence="7 9" id="KW-0694">RNA-binding</keyword>
<evidence type="ECO:0000256" key="1">
    <source>
        <dbReference type="ARBA" id="ARBA00004496"/>
    </source>
</evidence>
<dbReference type="InterPro" id="IPR054173">
    <property type="entry name" value="ThiI_fer"/>
</dbReference>
<dbReference type="Pfam" id="PF02926">
    <property type="entry name" value="THUMP"/>
    <property type="match status" value="1"/>
</dbReference>
<evidence type="ECO:0000256" key="6">
    <source>
        <dbReference type="ARBA" id="ARBA00022840"/>
    </source>
</evidence>
<dbReference type="SUPFAM" id="SSF143437">
    <property type="entry name" value="THUMP domain-like"/>
    <property type="match status" value="1"/>
</dbReference>
<dbReference type="NCBIfam" id="TIGR00342">
    <property type="entry name" value="tRNA uracil 4-sulfurtransferase ThiI"/>
    <property type="match status" value="1"/>
</dbReference>
<reference evidence="11 12" key="1">
    <citation type="submission" date="2020-08" db="EMBL/GenBank/DDBJ databases">
        <title>Genome public.</title>
        <authorList>
            <person name="Liu C."/>
            <person name="Sun Q."/>
        </authorList>
    </citation>
    <scope>NUCLEOTIDE SEQUENCE [LARGE SCALE GENOMIC DNA]</scope>
    <source>
        <strain evidence="11 12">BX1</strain>
    </source>
</reference>
<dbReference type="PANTHER" id="PTHR43209">
    <property type="entry name" value="TRNA SULFURTRANSFERASE"/>
    <property type="match status" value="1"/>
</dbReference>
<feature type="domain" description="THUMP" evidence="10">
    <location>
        <begin position="61"/>
        <end position="165"/>
    </location>
</feature>
<feature type="binding site" evidence="9">
    <location>
        <begin position="208"/>
        <end position="209"/>
    </location>
    <ligand>
        <name>ATP</name>
        <dbReference type="ChEBI" id="CHEBI:30616"/>
    </ligand>
</feature>
<evidence type="ECO:0000313" key="12">
    <source>
        <dbReference type="Proteomes" id="UP000658131"/>
    </source>
</evidence>
<evidence type="ECO:0000256" key="5">
    <source>
        <dbReference type="ARBA" id="ARBA00022741"/>
    </source>
</evidence>
<dbReference type="InterPro" id="IPR049962">
    <property type="entry name" value="THUMP_ThiI"/>
</dbReference>
<keyword evidence="6 9" id="KW-0067">ATP-binding</keyword>
<evidence type="ECO:0000259" key="10">
    <source>
        <dbReference type="PROSITE" id="PS51165"/>
    </source>
</evidence>
<dbReference type="Pfam" id="PF02568">
    <property type="entry name" value="ThiI"/>
    <property type="match status" value="1"/>
</dbReference>
<dbReference type="InterPro" id="IPR020536">
    <property type="entry name" value="ThiI_AANH"/>
</dbReference>
<keyword evidence="4 9" id="KW-0808">Transferase</keyword>
<dbReference type="InterPro" id="IPR003720">
    <property type="entry name" value="tRNA_STrfase"/>
</dbReference>
<evidence type="ECO:0000256" key="3">
    <source>
        <dbReference type="ARBA" id="ARBA00022555"/>
    </source>
</evidence>
<sequence length="396" mass="43648">MKEMFLLKYGEIALKGANRASFESVLMKNIRRRLADLGEFTVMKSQSTIAVIPQNGDPDLDEAYDRLSKVFGISAMSRSAVVEKSFESICAGLPYLDGALARAGTFKVSAKRSDKTFPLGSPEISARIGHELLKRHPHLKVDVHHPDVEVWVEVRDRAAYLHAGQQPGAGGIPVGTGGRAALLLSGGIDSPVAGYMMAKRGVQIMAVHFASPPYTSERALLKVKELCRRMTAYTGRVKLAVVGFTEIQQEIGLHCPEDYFTLIMRRFMMEIASRIAAENECGALVTGESLGQVASQTMKALACTDDASSLPVLRPVIGMDKEEIVAIARRIDTFETSILPYEDCCTVFTPRHPKTKPNLEAVIKAERNLDREALIQRALEQAEYLRITYDTDFAEE</sequence>
<keyword evidence="3 9" id="KW-0820">tRNA-binding</keyword>
<feature type="binding site" evidence="9">
    <location>
        <position position="287"/>
    </location>
    <ligand>
        <name>ATP</name>
        <dbReference type="ChEBI" id="CHEBI:30616"/>
    </ligand>
</feature>
<dbReference type="InterPro" id="IPR049961">
    <property type="entry name" value="ThiI_N"/>
</dbReference>
<evidence type="ECO:0000256" key="7">
    <source>
        <dbReference type="ARBA" id="ARBA00022884"/>
    </source>
</evidence>
<dbReference type="CDD" id="cd01712">
    <property type="entry name" value="PPase_ThiI"/>
    <property type="match status" value="1"/>
</dbReference>
<dbReference type="PROSITE" id="PS51165">
    <property type="entry name" value="THUMP"/>
    <property type="match status" value="1"/>
</dbReference>
<feature type="binding site" evidence="9">
    <location>
        <position position="265"/>
    </location>
    <ligand>
        <name>ATP</name>
        <dbReference type="ChEBI" id="CHEBI:30616"/>
    </ligand>
</feature>
<comment type="pathway">
    <text evidence="9">Cofactor biosynthesis; thiamine diphosphate biosynthesis.</text>
</comment>
<dbReference type="Proteomes" id="UP000658131">
    <property type="component" value="Unassembled WGS sequence"/>
</dbReference>
<dbReference type="SMART" id="SM00981">
    <property type="entry name" value="THUMP"/>
    <property type="match status" value="1"/>
</dbReference>
<keyword evidence="8 9" id="KW-0784">Thiamine biosynthesis</keyword>
<dbReference type="InterPro" id="IPR050102">
    <property type="entry name" value="tRNA_sulfurtransferase_ThiI"/>
</dbReference>
<dbReference type="Gene3D" id="3.40.50.620">
    <property type="entry name" value="HUPs"/>
    <property type="match status" value="1"/>
</dbReference>
<dbReference type="PANTHER" id="PTHR43209:SF1">
    <property type="entry name" value="TRNA SULFURTRANSFERASE"/>
    <property type="match status" value="1"/>
</dbReference>
<dbReference type="SUPFAM" id="SSF52402">
    <property type="entry name" value="Adenine nucleotide alpha hydrolases-like"/>
    <property type="match status" value="1"/>
</dbReference>
<evidence type="ECO:0000256" key="9">
    <source>
        <dbReference type="HAMAP-Rule" id="MF_00021"/>
    </source>
</evidence>
<dbReference type="InterPro" id="IPR004114">
    <property type="entry name" value="THUMP_dom"/>
</dbReference>
<keyword evidence="2 9" id="KW-0963">Cytoplasm</keyword>
<keyword evidence="12" id="KW-1185">Reference proteome</keyword>
<feature type="binding site" evidence="9">
    <location>
        <position position="296"/>
    </location>
    <ligand>
        <name>ATP</name>
        <dbReference type="ChEBI" id="CHEBI:30616"/>
    </ligand>
</feature>
<dbReference type="HAMAP" id="MF_00021">
    <property type="entry name" value="ThiI"/>
    <property type="match status" value="1"/>
</dbReference>
<organism evidence="11 12">
    <name type="scientific">Yanshouia hominis</name>
    <dbReference type="NCBI Taxonomy" id="2763673"/>
    <lineage>
        <taxon>Bacteria</taxon>
        <taxon>Bacillati</taxon>
        <taxon>Bacillota</taxon>
        <taxon>Clostridia</taxon>
        <taxon>Eubacteriales</taxon>
        <taxon>Oscillospiraceae</taxon>
        <taxon>Yanshouia</taxon>
    </lineage>
</organism>
<dbReference type="CDD" id="cd11716">
    <property type="entry name" value="THUMP_ThiI"/>
    <property type="match status" value="1"/>
</dbReference>